<name>A0A8B8D435_CRAVI</name>
<dbReference type="GeneID" id="111124292"/>
<feature type="coiled-coil region" evidence="1">
    <location>
        <begin position="233"/>
        <end position="281"/>
    </location>
</feature>
<proteinExistence type="predicted"/>
<evidence type="ECO:0000313" key="3">
    <source>
        <dbReference type="RefSeq" id="XP_022322853.1"/>
    </source>
</evidence>
<dbReference type="Proteomes" id="UP000694844">
    <property type="component" value="Chromosome 3"/>
</dbReference>
<dbReference type="RefSeq" id="XP_022322853.1">
    <property type="nucleotide sequence ID" value="XM_022467145.1"/>
</dbReference>
<dbReference type="KEGG" id="cvn:111124292"/>
<keyword evidence="1" id="KW-0175">Coiled coil</keyword>
<reference evidence="3" key="1">
    <citation type="submission" date="2025-08" db="UniProtKB">
        <authorList>
            <consortium name="RefSeq"/>
        </authorList>
    </citation>
    <scope>IDENTIFICATION</scope>
    <source>
        <tissue evidence="3">Whole sample</tissue>
    </source>
</reference>
<evidence type="ECO:0000256" key="1">
    <source>
        <dbReference type="SAM" id="Coils"/>
    </source>
</evidence>
<protein>
    <submittedName>
        <fullName evidence="3">Filamin-A-interacting protein 1-like</fullName>
    </submittedName>
</protein>
<evidence type="ECO:0000313" key="2">
    <source>
        <dbReference type="Proteomes" id="UP000694844"/>
    </source>
</evidence>
<dbReference type="AlphaFoldDB" id="A0A8B8D435"/>
<accession>A0A8B8D435</accession>
<feature type="coiled-coil region" evidence="1">
    <location>
        <begin position="180"/>
        <end position="207"/>
    </location>
</feature>
<gene>
    <name evidence="3" type="primary">LOC111124292</name>
</gene>
<dbReference type="OrthoDB" id="6093867at2759"/>
<sequence>MASSIEDIARDPAETQTEQINDEEIRQRVEGLRENLTQLHRNNAYLCAGLQGREGKLARLGDYQTLLSSTMSEFLGTMSGIRKKILDYRREGAQVDQEIASLLEEKAVLKEEEHLLANRCATRLQKEGGTGPVEAELTDEEKTELRLNDYTRYDLYRKLQCLQELKDASQKLKMSYQQEWSKIKDDIKKHREERKQYEMEIQSVHNTALLKLRNLHLNPADEEDQEIMQLIKYLEMKREIRELRENNLDLQVMSRDFENDIAQLRDTRRDLVKETEGLEQASRSRNPEEAGFLLHRTSRHTNLVIRDDFPEDTASIGEPDHVGGTHIHRCAKNSCIAIPKEMWDEGELEELKQLTNGMDSEESTDGSDITDDVNVDDVNIEFTEDEEEKTNTDEQLVCEGLKTNLKDPKQSIDSKNHMDEMIAGNSNGLLTKLRARMGMQARSGTTLRPEVTSEDGRLRCSSLRDAAVNFISRKQRRK</sequence>
<keyword evidence="2" id="KW-1185">Reference proteome</keyword>
<organism evidence="2 3">
    <name type="scientific">Crassostrea virginica</name>
    <name type="common">Eastern oyster</name>
    <dbReference type="NCBI Taxonomy" id="6565"/>
    <lineage>
        <taxon>Eukaryota</taxon>
        <taxon>Metazoa</taxon>
        <taxon>Spiralia</taxon>
        <taxon>Lophotrochozoa</taxon>
        <taxon>Mollusca</taxon>
        <taxon>Bivalvia</taxon>
        <taxon>Autobranchia</taxon>
        <taxon>Pteriomorphia</taxon>
        <taxon>Ostreida</taxon>
        <taxon>Ostreoidea</taxon>
        <taxon>Ostreidae</taxon>
        <taxon>Crassostrea</taxon>
    </lineage>
</organism>